<evidence type="ECO:0000313" key="2">
    <source>
        <dbReference type="Proteomes" id="UP000825015"/>
    </source>
</evidence>
<gene>
    <name evidence="1" type="ORF">MarbSA_15100</name>
</gene>
<accession>A0ACA8R561</accession>
<proteinExistence type="predicted"/>
<reference evidence="1" key="1">
    <citation type="submission" date="2019-06" db="EMBL/GenBank/DDBJ databases">
        <title>Complete genome sequence of Methanobrevibacter arboriphilus strain SA.</title>
        <authorList>
            <person name="Asakawa S."/>
        </authorList>
    </citation>
    <scope>NUCLEOTIDE SEQUENCE</scope>
    <source>
        <strain evidence="1">SA</strain>
    </source>
</reference>
<sequence>MSKRDEIIESAFLLFLDYGIENVPVTKIMEKANISNGGFFHYFKTKNDLIIEVMETYIYYYFNIPSEKIINSKVPTIDKIKLYYSKSIRYDLNKKEFNNITYSGKKIDYKKLAGLFLSSFRKYKFLKDNYNNTKSNIINIVKNFIDDDIKSGKIKKNIDSNEMSTIIFALYIGDLVSWVASDDLNLFDSFSNHLDQIWEKLLID</sequence>
<name>A0ACA8R561_METAZ</name>
<protein>
    <submittedName>
        <fullName evidence="1">Uncharacterized protein</fullName>
    </submittedName>
</protein>
<evidence type="ECO:0000313" key="1">
    <source>
        <dbReference type="EMBL" id="BBL62470.1"/>
    </source>
</evidence>
<dbReference type="Proteomes" id="UP000825015">
    <property type="component" value="Chromosome"/>
</dbReference>
<keyword evidence="2" id="KW-1185">Reference proteome</keyword>
<dbReference type="EMBL" id="AP019779">
    <property type="protein sequence ID" value="BBL62470.1"/>
    <property type="molecule type" value="Genomic_DNA"/>
</dbReference>
<organism evidence="1 2">
    <name type="scientific">Methanobrevibacter arboriphilus</name>
    <dbReference type="NCBI Taxonomy" id="39441"/>
    <lineage>
        <taxon>Archaea</taxon>
        <taxon>Methanobacteriati</taxon>
        <taxon>Methanobacteriota</taxon>
        <taxon>Methanomada group</taxon>
        <taxon>Methanobacteria</taxon>
        <taxon>Methanobacteriales</taxon>
        <taxon>Methanobacteriaceae</taxon>
        <taxon>Methanobrevibacter</taxon>
    </lineage>
</organism>